<dbReference type="Pfam" id="PF01352">
    <property type="entry name" value="KRAB"/>
    <property type="match status" value="1"/>
</dbReference>
<dbReference type="SMART" id="SM00349">
    <property type="entry name" value="KRAB"/>
    <property type="match status" value="1"/>
</dbReference>
<dbReference type="FunFam" id="3.30.160.60:FF:000355">
    <property type="entry name" value="zinc finger and SCAN domain-containing protein 20 isoform X1"/>
    <property type="match status" value="2"/>
</dbReference>
<feature type="domain" description="C2H2-type" evidence="13">
    <location>
        <begin position="277"/>
        <end position="304"/>
    </location>
</feature>
<dbReference type="PANTHER" id="PTHR23234">
    <property type="entry name" value="ZNF44 PROTEIN"/>
    <property type="match status" value="1"/>
</dbReference>
<dbReference type="PANTHER" id="PTHR23234:SF10">
    <property type="entry name" value="RIKEN CDNA 6720489N17 GENE-RELATED"/>
    <property type="match status" value="1"/>
</dbReference>
<organism evidence="15 16">
    <name type="scientific">Chrysochloris asiatica</name>
    <name type="common">Cape golden mole</name>
    <dbReference type="NCBI Taxonomy" id="185453"/>
    <lineage>
        <taxon>Eukaryota</taxon>
        <taxon>Metazoa</taxon>
        <taxon>Chordata</taxon>
        <taxon>Craniata</taxon>
        <taxon>Vertebrata</taxon>
        <taxon>Euteleostomi</taxon>
        <taxon>Mammalia</taxon>
        <taxon>Eutheria</taxon>
        <taxon>Afrotheria</taxon>
        <taxon>Chrysochloridae</taxon>
        <taxon>Chrysochlorinae</taxon>
        <taxon>Chrysochloris</taxon>
    </lineage>
</organism>
<keyword evidence="6" id="KW-0862">Zinc</keyword>
<dbReference type="PROSITE" id="PS50805">
    <property type="entry name" value="KRAB"/>
    <property type="match status" value="1"/>
</dbReference>
<feature type="domain" description="C2H2-type" evidence="13">
    <location>
        <begin position="361"/>
        <end position="388"/>
    </location>
</feature>
<protein>
    <submittedName>
        <fullName evidence="16">Zinc finger protein 789-like</fullName>
    </submittedName>
</protein>
<feature type="region of interest" description="Disordered" evidence="12">
    <location>
        <begin position="1"/>
        <end position="29"/>
    </location>
</feature>
<dbReference type="OrthoDB" id="6077919at2759"/>
<dbReference type="Gene3D" id="3.30.160.60">
    <property type="entry name" value="Classic Zinc Finger"/>
    <property type="match status" value="7"/>
</dbReference>
<evidence type="ECO:0000259" key="14">
    <source>
        <dbReference type="PROSITE" id="PS50805"/>
    </source>
</evidence>
<feature type="domain" description="C2H2-type" evidence="13">
    <location>
        <begin position="333"/>
        <end position="360"/>
    </location>
</feature>
<dbReference type="FunFam" id="3.30.160.60:FF:000478">
    <property type="entry name" value="Zinc finger protein 133"/>
    <property type="match status" value="1"/>
</dbReference>
<evidence type="ECO:0000256" key="1">
    <source>
        <dbReference type="ARBA" id="ARBA00004123"/>
    </source>
</evidence>
<keyword evidence="5 11" id="KW-0863">Zinc-finger</keyword>
<feature type="domain" description="KRAB" evidence="14">
    <location>
        <begin position="34"/>
        <end position="105"/>
    </location>
</feature>
<keyword evidence="10" id="KW-0539">Nucleus</keyword>
<dbReference type="InterPro" id="IPR013087">
    <property type="entry name" value="Znf_C2H2_type"/>
</dbReference>
<evidence type="ECO:0000256" key="2">
    <source>
        <dbReference type="ARBA" id="ARBA00006991"/>
    </source>
</evidence>
<name>A0A9B0UCU0_CHRAS</name>
<dbReference type="InterPro" id="IPR036236">
    <property type="entry name" value="Znf_C2H2_sf"/>
</dbReference>
<evidence type="ECO:0000259" key="13">
    <source>
        <dbReference type="PROSITE" id="PS50157"/>
    </source>
</evidence>
<keyword evidence="7" id="KW-0805">Transcription regulation</keyword>
<accession>A0A9B0UCU0</accession>
<evidence type="ECO:0000256" key="11">
    <source>
        <dbReference type="PROSITE-ProRule" id="PRU00042"/>
    </source>
</evidence>
<evidence type="ECO:0000256" key="9">
    <source>
        <dbReference type="ARBA" id="ARBA00023163"/>
    </source>
</evidence>
<keyword evidence="3" id="KW-0479">Metal-binding</keyword>
<dbReference type="GeneID" id="102834038"/>
<keyword evidence="15" id="KW-1185">Reference proteome</keyword>
<proteinExistence type="inferred from homology"/>
<dbReference type="SUPFAM" id="SSF57667">
    <property type="entry name" value="beta-beta-alpha zinc fingers"/>
    <property type="match status" value="5"/>
</dbReference>
<dbReference type="FunFam" id="3.30.160.60:FF:000286">
    <property type="entry name" value="Zinc finger protein 770"/>
    <property type="match status" value="1"/>
</dbReference>
<evidence type="ECO:0000256" key="6">
    <source>
        <dbReference type="ARBA" id="ARBA00022833"/>
    </source>
</evidence>
<comment type="similarity">
    <text evidence="2">Belongs to the krueppel C2H2-type zinc-finger protein family.</text>
</comment>
<dbReference type="InterPro" id="IPR050758">
    <property type="entry name" value="Znf_C2H2-type"/>
</dbReference>
<gene>
    <name evidence="16" type="primary">ZNF789</name>
</gene>
<evidence type="ECO:0000256" key="7">
    <source>
        <dbReference type="ARBA" id="ARBA00023015"/>
    </source>
</evidence>
<dbReference type="GO" id="GO:0005634">
    <property type="term" value="C:nucleus"/>
    <property type="evidence" value="ECO:0007669"/>
    <property type="project" value="UniProtKB-SubCell"/>
</dbReference>
<dbReference type="RefSeq" id="XP_006877715.1">
    <property type="nucleotide sequence ID" value="XM_006877653.1"/>
</dbReference>
<evidence type="ECO:0000256" key="8">
    <source>
        <dbReference type="ARBA" id="ARBA00023125"/>
    </source>
</evidence>
<evidence type="ECO:0000256" key="4">
    <source>
        <dbReference type="ARBA" id="ARBA00022737"/>
    </source>
</evidence>
<dbReference type="InterPro" id="IPR036051">
    <property type="entry name" value="KRAB_dom_sf"/>
</dbReference>
<evidence type="ECO:0000256" key="5">
    <source>
        <dbReference type="ARBA" id="ARBA00022771"/>
    </source>
</evidence>
<dbReference type="FunFam" id="3.30.160.60:FF:001530">
    <property type="entry name" value="Zinc finger protein 268"/>
    <property type="match status" value="1"/>
</dbReference>
<dbReference type="GO" id="GO:0006355">
    <property type="term" value="P:regulation of DNA-templated transcription"/>
    <property type="evidence" value="ECO:0007669"/>
    <property type="project" value="InterPro"/>
</dbReference>
<dbReference type="GO" id="GO:0003677">
    <property type="term" value="F:DNA binding"/>
    <property type="evidence" value="ECO:0007669"/>
    <property type="project" value="UniProtKB-KW"/>
</dbReference>
<dbReference type="FunFam" id="3.30.160.60:FF:000681">
    <property type="entry name" value="zinc finger protein 205 isoform X1"/>
    <property type="match status" value="1"/>
</dbReference>
<dbReference type="Pfam" id="PF00096">
    <property type="entry name" value="zf-C2H2"/>
    <property type="match status" value="6"/>
</dbReference>
<dbReference type="GO" id="GO:0008270">
    <property type="term" value="F:zinc ion binding"/>
    <property type="evidence" value="ECO:0007669"/>
    <property type="project" value="UniProtKB-KW"/>
</dbReference>
<evidence type="ECO:0000313" key="15">
    <source>
        <dbReference type="Proteomes" id="UP000504623"/>
    </source>
</evidence>
<dbReference type="Proteomes" id="UP000504623">
    <property type="component" value="Unplaced"/>
</dbReference>
<feature type="domain" description="C2H2-type" evidence="13">
    <location>
        <begin position="389"/>
        <end position="416"/>
    </location>
</feature>
<dbReference type="PROSITE" id="PS00028">
    <property type="entry name" value="ZINC_FINGER_C2H2_1"/>
    <property type="match status" value="6"/>
</dbReference>
<feature type="domain" description="C2H2-type" evidence="13">
    <location>
        <begin position="417"/>
        <end position="444"/>
    </location>
</feature>
<dbReference type="SUPFAM" id="SSF109640">
    <property type="entry name" value="KRAB domain (Kruppel-associated box)"/>
    <property type="match status" value="1"/>
</dbReference>
<keyword evidence="4" id="KW-0677">Repeat</keyword>
<dbReference type="CDD" id="cd07765">
    <property type="entry name" value="KRAB_A-box"/>
    <property type="match status" value="1"/>
</dbReference>
<sequence>MAMSLLTASPKSLDTGMDSSETEIPQSEQGQKLLSFEDVALFFTREEWENLNWAQKYLYRDVMLENYRSMIFLGFQFPKPEVISQLEDWDEPWILDLPRTWTRMTSGTASPGSEATYNKMKDLTSMQRISKELVSNEVSVVKQEKAKKIPEKLYECGEFVDNFRVALSVSGDDCKKGFIQSLTFVEDQNVQTKPQGKYNEYGKSFNQRSLLLRHKQILTQPIYYEYSECGIVKDLVQHQRIHPSENPCECNIYGQSVKQKSALMTVHKYCHPPKKPYKCHDCGKFFRQISYLVEHKRIHTKEKPYKCSECERTFSQKSTLIRHQVTHSGEKLHKCLECGKAFSRHSTLMSHQHIHTRQNTHRCSECGQSFGRNIDLIQHQRTHTKEKFFQCRECGKTFSFKSNLCRHEVIHTGERPYSCDKCGKSFSWHTSLIKHQGTHKGQIST</sequence>
<evidence type="ECO:0000256" key="10">
    <source>
        <dbReference type="ARBA" id="ARBA00023242"/>
    </source>
</evidence>
<dbReference type="PROSITE" id="PS50157">
    <property type="entry name" value="ZINC_FINGER_C2H2_2"/>
    <property type="match status" value="6"/>
</dbReference>
<dbReference type="AlphaFoldDB" id="A0A9B0UCU0"/>
<evidence type="ECO:0000313" key="16">
    <source>
        <dbReference type="RefSeq" id="XP_006877715.1"/>
    </source>
</evidence>
<dbReference type="CTD" id="285989"/>
<reference evidence="16" key="1">
    <citation type="submission" date="2025-08" db="UniProtKB">
        <authorList>
            <consortium name="RefSeq"/>
        </authorList>
    </citation>
    <scope>IDENTIFICATION</scope>
    <source>
        <tissue evidence="16">Spleen</tissue>
    </source>
</reference>
<comment type="subcellular location">
    <subcellularLocation>
        <location evidence="1">Nucleus</location>
    </subcellularLocation>
</comment>
<evidence type="ECO:0000256" key="3">
    <source>
        <dbReference type="ARBA" id="ARBA00022723"/>
    </source>
</evidence>
<dbReference type="Gene3D" id="6.10.140.140">
    <property type="match status" value="1"/>
</dbReference>
<keyword evidence="9" id="KW-0804">Transcription</keyword>
<dbReference type="InterPro" id="IPR001909">
    <property type="entry name" value="KRAB"/>
</dbReference>
<feature type="domain" description="C2H2-type" evidence="13">
    <location>
        <begin position="305"/>
        <end position="332"/>
    </location>
</feature>
<keyword evidence="8" id="KW-0238">DNA-binding</keyword>
<evidence type="ECO:0000256" key="12">
    <source>
        <dbReference type="SAM" id="MobiDB-lite"/>
    </source>
</evidence>
<dbReference type="SMART" id="SM00355">
    <property type="entry name" value="ZnF_C2H2"/>
    <property type="match status" value="7"/>
</dbReference>